<accession>A0AAV1E2W0</accession>
<protein>
    <submittedName>
        <fullName evidence="5">OLC1v1014446C2</fullName>
    </submittedName>
</protein>
<feature type="domain" description="CBS" evidence="4">
    <location>
        <begin position="128"/>
        <end position="190"/>
    </location>
</feature>
<reference evidence="5" key="1">
    <citation type="submission" date="2023-03" db="EMBL/GenBank/DDBJ databases">
        <authorList>
            <person name="Julca I."/>
        </authorList>
    </citation>
    <scope>NUCLEOTIDE SEQUENCE</scope>
</reference>
<dbReference type="SUPFAM" id="SSF54631">
    <property type="entry name" value="CBS-domain pair"/>
    <property type="match status" value="2"/>
</dbReference>
<evidence type="ECO:0000313" key="6">
    <source>
        <dbReference type="Proteomes" id="UP001161247"/>
    </source>
</evidence>
<sequence>MVQRVFTWRYGGQRVYLYGSFNGWTERIQMIKVEGSGAIFQRILELPPGCYMYRFLVDDVWQVDKEQQCFQDTYGMINNMIFVDISEPGTSSVSMAQKPNLQLSPTDIDVLRHHLSVFLSSSTAYDLMPNSVKVIALDVDVSVRQAFHFMYEEGIAVVPLWDEESTRITGILTSSDFISILLHLHSNPASLTDEEIEKHTISAWKDLKFRLHADMIGSPHRNNRRALIQAGPDETLKEIAVKILHNKISVVPVLDITQDGSCPQLLSIMCLSRILKHLCRQLRRHLDYLPLLQQPVGYLLLGTWAKGFGNSSSRVLLTLRATEPLSSALNLLIQANVSSIPIVDKLGVLVDVYCRSDIMALANSSVYAHIQLDDVKISQVLEIVNVTGQNRFQTCTRFDSLFRVMKLFSNPGVRRLIVIDATSRQVEGIITLTDIFGYIIG</sequence>
<keyword evidence="6" id="KW-1185">Reference proteome</keyword>
<dbReference type="InterPro" id="IPR013783">
    <property type="entry name" value="Ig-like_fold"/>
</dbReference>
<evidence type="ECO:0000313" key="5">
    <source>
        <dbReference type="EMBL" id="CAI9113776.1"/>
    </source>
</evidence>
<dbReference type="PROSITE" id="PS51371">
    <property type="entry name" value="CBS"/>
    <property type="match status" value="3"/>
</dbReference>
<dbReference type="InterPro" id="IPR014756">
    <property type="entry name" value="Ig_E-set"/>
</dbReference>
<dbReference type="CDD" id="cd02859">
    <property type="entry name" value="E_set_AMPKbeta_like_N"/>
    <property type="match status" value="1"/>
</dbReference>
<dbReference type="PANTHER" id="PTHR13780">
    <property type="entry name" value="AMP-ACTIVATED PROTEIN KINASE, GAMMA REGULATORY SUBUNIT"/>
    <property type="match status" value="1"/>
</dbReference>
<dbReference type="Gene3D" id="3.10.580.10">
    <property type="entry name" value="CBS-domain"/>
    <property type="match status" value="2"/>
</dbReference>
<dbReference type="InterPro" id="IPR032640">
    <property type="entry name" value="AMPK1_CBM"/>
</dbReference>
<evidence type="ECO:0000256" key="1">
    <source>
        <dbReference type="ARBA" id="ARBA00022737"/>
    </source>
</evidence>
<dbReference type="AlphaFoldDB" id="A0AAV1E2W0"/>
<feature type="domain" description="CBS" evidence="4">
    <location>
        <begin position="386"/>
        <end position="441"/>
    </location>
</feature>
<dbReference type="InterPro" id="IPR000644">
    <property type="entry name" value="CBS_dom"/>
</dbReference>
<dbReference type="SMART" id="SM00116">
    <property type="entry name" value="CBS"/>
    <property type="match status" value="4"/>
</dbReference>
<dbReference type="EMBL" id="OX459124">
    <property type="protein sequence ID" value="CAI9113776.1"/>
    <property type="molecule type" value="Genomic_DNA"/>
</dbReference>
<dbReference type="Pfam" id="PF00571">
    <property type="entry name" value="CBS"/>
    <property type="match status" value="3"/>
</dbReference>
<dbReference type="Pfam" id="PF16561">
    <property type="entry name" value="AMPK1_CBM"/>
    <property type="match status" value="1"/>
</dbReference>
<evidence type="ECO:0000259" key="4">
    <source>
        <dbReference type="PROSITE" id="PS51371"/>
    </source>
</evidence>
<dbReference type="GO" id="GO:0009507">
    <property type="term" value="C:chloroplast"/>
    <property type="evidence" value="ECO:0007669"/>
    <property type="project" value="UniProtKB-ARBA"/>
</dbReference>
<keyword evidence="2 3" id="KW-0129">CBS domain</keyword>
<keyword evidence="1" id="KW-0677">Repeat</keyword>
<dbReference type="Proteomes" id="UP001161247">
    <property type="component" value="Chromosome 7"/>
</dbReference>
<organism evidence="5 6">
    <name type="scientific">Oldenlandia corymbosa var. corymbosa</name>
    <dbReference type="NCBI Taxonomy" id="529605"/>
    <lineage>
        <taxon>Eukaryota</taxon>
        <taxon>Viridiplantae</taxon>
        <taxon>Streptophyta</taxon>
        <taxon>Embryophyta</taxon>
        <taxon>Tracheophyta</taxon>
        <taxon>Spermatophyta</taxon>
        <taxon>Magnoliopsida</taxon>
        <taxon>eudicotyledons</taxon>
        <taxon>Gunneridae</taxon>
        <taxon>Pentapetalae</taxon>
        <taxon>asterids</taxon>
        <taxon>lamiids</taxon>
        <taxon>Gentianales</taxon>
        <taxon>Rubiaceae</taxon>
        <taxon>Rubioideae</taxon>
        <taxon>Spermacoceae</taxon>
        <taxon>Hedyotis-Oldenlandia complex</taxon>
        <taxon>Oldenlandia</taxon>
    </lineage>
</organism>
<evidence type="ECO:0000256" key="2">
    <source>
        <dbReference type="ARBA" id="ARBA00023122"/>
    </source>
</evidence>
<dbReference type="PANTHER" id="PTHR13780:SF131">
    <property type="entry name" value="SUCROSE NONFERMENTING 4-LIKE PROTEIN ISOFORM X1"/>
    <property type="match status" value="1"/>
</dbReference>
<proteinExistence type="predicted"/>
<gene>
    <name evidence="5" type="ORF">OLC1_LOCUS20714</name>
</gene>
<evidence type="ECO:0000256" key="3">
    <source>
        <dbReference type="PROSITE-ProRule" id="PRU00703"/>
    </source>
</evidence>
<dbReference type="InterPro" id="IPR050511">
    <property type="entry name" value="AMPK_gamma/SDS23_families"/>
</dbReference>
<name>A0AAV1E2W0_OLDCO</name>
<dbReference type="Gene3D" id="2.60.40.10">
    <property type="entry name" value="Immunoglobulins"/>
    <property type="match status" value="1"/>
</dbReference>
<feature type="domain" description="CBS" evidence="4">
    <location>
        <begin position="312"/>
        <end position="372"/>
    </location>
</feature>
<dbReference type="InterPro" id="IPR046342">
    <property type="entry name" value="CBS_dom_sf"/>
</dbReference>
<dbReference type="SUPFAM" id="SSF81296">
    <property type="entry name" value="E set domains"/>
    <property type="match status" value="1"/>
</dbReference>